<organism evidence="3 4">
    <name type="scientific">Candidatus Atelocyanobacterium thalassa isolate SIO64986</name>
    <dbReference type="NCBI Taxonomy" id="1527444"/>
    <lineage>
        <taxon>Bacteria</taxon>
        <taxon>Bacillati</taxon>
        <taxon>Cyanobacteriota</taxon>
        <taxon>Cyanophyceae</taxon>
        <taxon>Oscillatoriophycideae</taxon>
        <taxon>Chroococcales</taxon>
        <taxon>Aphanothecaceae</taxon>
        <taxon>Candidatus Atelocyanobacterium</taxon>
        <taxon>Candidatus Atelocyanobacterium thalassae</taxon>
    </lineage>
</organism>
<dbReference type="PANTHER" id="PTHR31088">
    <property type="entry name" value="MEMBRANE-ASSOCIATED PROTEIN VIPP1, CHLOROPLASTIC"/>
    <property type="match status" value="1"/>
</dbReference>
<name>A0A086CG10_9CHRO</name>
<sequence>MKWFRKVGLNIKKRMDRWTNKLNSPEKILEMATMQMENELINMRGALAETIASYKFSERQLSHYENLSNRLYQKAELAISQDNDSLAKKLLIDRQSYQKQNHNIKTELEGQKVMIQELKEKLRVLENKGQEVKTKKNIYLARLRSANATKNLSEILDNFEENSPNNLLEIIDNNIMKLEAGSGSAIINIKKEPDI</sequence>
<gene>
    <name evidence="3" type="ORF">ucyna2_01031</name>
</gene>
<dbReference type="Pfam" id="PF04012">
    <property type="entry name" value="PspA_IM30"/>
    <property type="match status" value="1"/>
</dbReference>
<dbReference type="PANTHER" id="PTHR31088:SF6">
    <property type="entry name" value="PHAGE SHOCK PROTEIN A"/>
    <property type="match status" value="1"/>
</dbReference>
<comment type="caution">
    <text evidence="3">The sequence shown here is derived from an EMBL/GenBank/DDBJ whole genome shotgun (WGS) entry which is preliminary data.</text>
</comment>
<dbReference type="Proteomes" id="UP000028922">
    <property type="component" value="Unassembled WGS sequence"/>
</dbReference>
<accession>A0A086CG10</accession>
<keyword evidence="2" id="KW-0175">Coiled coil</keyword>
<proteinExistence type="inferred from homology"/>
<protein>
    <submittedName>
        <fullName evidence="3">Phage shock protein A (PspA) family protein</fullName>
    </submittedName>
</protein>
<dbReference type="AlphaFoldDB" id="A0A086CG10"/>
<dbReference type="InterPro" id="IPR007157">
    <property type="entry name" value="PspA_VIPP1"/>
</dbReference>
<dbReference type="eggNOG" id="COG1842">
    <property type="taxonomic scope" value="Bacteria"/>
</dbReference>
<reference evidence="3 4" key="1">
    <citation type="submission" date="2014-08" db="EMBL/GenBank/DDBJ databases">
        <title>Comparative genomics reveals surprising divergence of two closely related strains of uncultivated UCYN-A cyanobacteria.</title>
        <authorList>
            <person name="Bombar D."/>
            <person name="Heller P."/>
            <person name="Sanchez-Baracaldo P."/>
            <person name="Carter B.J."/>
            <person name="Zert J.P."/>
        </authorList>
    </citation>
    <scope>NUCLEOTIDE SEQUENCE [LARGE SCALE GENOMIC DNA]</scope>
</reference>
<evidence type="ECO:0000256" key="1">
    <source>
        <dbReference type="ARBA" id="ARBA00043985"/>
    </source>
</evidence>
<feature type="coiled-coil region" evidence="2">
    <location>
        <begin position="101"/>
        <end position="135"/>
    </location>
</feature>
<evidence type="ECO:0000313" key="3">
    <source>
        <dbReference type="EMBL" id="KFF41124.1"/>
    </source>
</evidence>
<comment type="similarity">
    <text evidence="1">Belongs to the PspA/Vipp/IM30 family.</text>
</comment>
<evidence type="ECO:0000313" key="4">
    <source>
        <dbReference type="Proteomes" id="UP000028922"/>
    </source>
</evidence>
<dbReference type="EMBL" id="JPSP01000013">
    <property type="protein sequence ID" value="KFF41124.1"/>
    <property type="molecule type" value="Genomic_DNA"/>
</dbReference>
<evidence type="ECO:0000256" key="2">
    <source>
        <dbReference type="SAM" id="Coils"/>
    </source>
</evidence>